<sequence length="234" mass="25651">MASRWTSRPILWLPKTLLRAPGRCVDPQPKGLLRAPITLYQHYPYNPKPQFRLFSTSLRKYDSNIVVRVPPMAESITEGTLSQFSKSVGDFIEMDEELATIETDKIDVSVNATQAGLIQQLLVAEGDVVTVDQVIAEIQPGEKQDGNQPSAEPSTASVDAQHDSSQKTQSSIPSTTTEQRSSDPPKPKAEQETSKEAPSMKGSSAPAKSTEEPDTFQGYMPSRAEEKASQCNSR</sequence>
<proteinExistence type="inferred from homology"/>
<evidence type="ECO:0000313" key="6">
    <source>
        <dbReference type="EMBL" id="CAG8320806.1"/>
    </source>
</evidence>
<dbReference type="CDD" id="cd06849">
    <property type="entry name" value="lipoyl_domain"/>
    <property type="match status" value="1"/>
</dbReference>
<comment type="caution">
    <text evidence="6">The sequence shown here is derived from an EMBL/GenBank/DDBJ whole genome shotgun (WGS) entry which is preliminary data.</text>
</comment>
<feature type="compositionally biased region" description="Basic and acidic residues" evidence="4">
    <location>
        <begin position="180"/>
        <end position="195"/>
    </location>
</feature>
<dbReference type="GO" id="GO:0005739">
    <property type="term" value="C:mitochondrion"/>
    <property type="evidence" value="ECO:0007669"/>
    <property type="project" value="TreeGrafter"/>
</dbReference>
<evidence type="ECO:0000259" key="5">
    <source>
        <dbReference type="PROSITE" id="PS50968"/>
    </source>
</evidence>
<dbReference type="PROSITE" id="PS50968">
    <property type="entry name" value="BIOTINYL_LIPOYL"/>
    <property type="match status" value="1"/>
</dbReference>
<dbReference type="Pfam" id="PF00364">
    <property type="entry name" value="Biotin_lipoyl"/>
    <property type="match status" value="1"/>
</dbReference>
<dbReference type="GO" id="GO:0006099">
    <property type="term" value="P:tricarboxylic acid cycle"/>
    <property type="evidence" value="ECO:0007669"/>
    <property type="project" value="TreeGrafter"/>
</dbReference>
<feature type="domain" description="Lipoyl-binding" evidence="5">
    <location>
        <begin position="64"/>
        <end position="139"/>
    </location>
</feature>
<dbReference type="Proteomes" id="UP001152646">
    <property type="component" value="Unassembled WGS sequence"/>
</dbReference>
<feature type="compositionally biased region" description="Polar residues" evidence="4">
    <location>
        <begin position="146"/>
        <end position="158"/>
    </location>
</feature>
<dbReference type="AlphaFoldDB" id="A0A9W4IK47"/>
<dbReference type="EMBL" id="CAJVPA010000099">
    <property type="protein sequence ID" value="CAG8320806.1"/>
    <property type="molecule type" value="Genomic_DNA"/>
</dbReference>
<dbReference type="PANTHER" id="PTHR43416:SF5">
    <property type="entry name" value="DIHYDROLIPOYLLYSINE-RESIDUE SUCCINYLTRANSFERASE COMPONENT OF 2-OXOGLUTARATE DEHYDROGENASE COMPLEX, MITOCHONDRIAL"/>
    <property type="match status" value="1"/>
</dbReference>
<evidence type="ECO:0000313" key="7">
    <source>
        <dbReference type="Proteomes" id="UP001152646"/>
    </source>
</evidence>
<keyword evidence="2" id="KW-0450">Lipoyl</keyword>
<dbReference type="SUPFAM" id="SSF51230">
    <property type="entry name" value="Single hybrid motif"/>
    <property type="match status" value="1"/>
</dbReference>
<dbReference type="PROSITE" id="PS00189">
    <property type="entry name" value="LIPOYL"/>
    <property type="match status" value="1"/>
</dbReference>
<evidence type="ECO:0000256" key="1">
    <source>
        <dbReference type="ARBA" id="ARBA00007317"/>
    </source>
</evidence>
<dbReference type="InterPro" id="IPR050537">
    <property type="entry name" value="2-oxoacid_dehydrogenase"/>
</dbReference>
<dbReference type="OrthoDB" id="5391403at2759"/>
<dbReference type="PANTHER" id="PTHR43416">
    <property type="entry name" value="DIHYDROLIPOYLLYSINE-RESIDUE SUCCINYLTRANSFERASE COMPONENT OF 2-OXOGLUTARATE DEHYDROGENASE COMPLEX, MITOCHONDRIAL-RELATED"/>
    <property type="match status" value="1"/>
</dbReference>
<dbReference type="InterPro" id="IPR003016">
    <property type="entry name" value="2-oxoA_DH_lipoyl-BS"/>
</dbReference>
<accession>A0A9W4IK47</accession>
<evidence type="ECO:0000256" key="2">
    <source>
        <dbReference type="ARBA" id="ARBA00022823"/>
    </source>
</evidence>
<dbReference type="InterPro" id="IPR000089">
    <property type="entry name" value="Biotin_lipoyl"/>
</dbReference>
<evidence type="ECO:0000256" key="4">
    <source>
        <dbReference type="SAM" id="MobiDB-lite"/>
    </source>
</evidence>
<comment type="similarity">
    <text evidence="1">Belongs to the 2-oxoacid dehydrogenase family.</text>
</comment>
<feature type="region of interest" description="Disordered" evidence="4">
    <location>
        <begin position="139"/>
        <end position="234"/>
    </location>
</feature>
<name>A0A9W4IK47_9EURO</name>
<dbReference type="Gene3D" id="2.40.50.100">
    <property type="match status" value="1"/>
</dbReference>
<organism evidence="6 7">
    <name type="scientific">Penicillium salamii</name>
    <dbReference type="NCBI Taxonomy" id="1612424"/>
    <lineage>
        <taxon>Eukaryota</taxon>
        <taxon>Fungi</taxon>
        <taxon>Dikarya</taxon>
        <taxon>Ascomycota</taxon>
        <taxon>Pezizomycotina</taxon>
        <taxon>Eurotiomycetes</taxon>
        <taxon>Eurotiomycetidae</taxon>
        <taxon>Eurotiales</taxon>
        <taxon>Aspergillaceae</taxon>
        <taxon>Penicillium</taxon>
    </lineage>
</organism>
<protein>
    <recommendedName>
        <fullName evidence="5">Lipoyl-binding domain-containing protein</fullName>
    </recommendedName>
</protein>
<evidence type="ECO:0000256" key="3">
    <source>
        <dbReference type="ARBA" id="ARBA00022946"/>
    </source>
</evidence>
<dbReference type="GO" id="GO:0004149">
    <property type="term" value="F:dihydrolipoyllysine-residue succinyltransferase activity"/>
    <property type="evidence" value="ECO:0007669"/>
    <property type="project" value="TreeGrafter"/>
</dbReference>
<feature type="compositionally biased region" description="Polar residues" evidence="4">
    <location>
        <begin position="166"/>
        <end position="179"/>
    </location>
</feature>
<gene>
    <name evidence="6" type="ORF">PSALAMII_LOCUS2392</name>
</gene>
<keyword evidence="3" id="KW-0809">Transit peptide</keyword>
<dbReference type="InterPro" id="IPR011053">
    <property type="entry name" value="Single_hybrid_motif"/>
</dbReference>
<reference evidence="6" key="1">
    <citation type="submission" date="2021-07" db="EMBL/GenBank/DDBJ databases">
        <authorList>
            <person name="Branca A.L. A."/>
        </authorList>
    </citation>
    <scope>NUCLEOTIDE SEQUENCE</scope>
</reference>